<name>A0A7K0CDQ7_9ACTN</name>
<gene>
    <name evidence="1" type="ORF">SRB5_17140</name>
</gene>
<keyword evidence="2" id="KW-1185">Reference proteome</keyword>
<accession>A0A7K0CDQ7</accession>
<sequence>MTCSSSSRAIGRIFAACTIAESRPAFTHSSRNTEFSTMRAAGFRPKEMFDRPRVVCTSGWRRLSSRIASIVAIPSLRDSSCPVQMVKVRQSIRMSDSFTPQFPVRSSISRSAMATLCSGVRAWPCSSIVSAISAAPCSTASPVIFWNRDSGPSPSS</sequence>
<reference evidence="1 2" key="1">
    <citation type="submission" date="2019-10" db="EMBL/GenBank/DDBJ databases">
        <title>Streptomyces smaragdinus sp. nov. and Streptomyces fabii sp. nov., isolated from the gut of fungus growing-termite Macrotermes natalensis.</title>
        <authorList>
            <person name="Schwitalla J."/>
            <person name="Benndorf R."/>
            <person name="Martin K."/>
            <person name="De Beer W."/>
            <person name="Kaster A.-K."/>
            <person name="Vollmers J."/>
            <person name="Poulsen M."/>
            <person name="Beemelmanns C."/>
        </authorList>
    </citation>
    <scope>NUCLEOTIDE SEQUENCE [LARGE SCALE GENOMIC DNA]</scope>
    <source>
        <strain evidence="1 2">RB5</strain>
    </source>
</reference>
<dbReference type="AlphaFoldDB" id="A0A7K0CDQ7"/>
<comment type="caution">
    <text evidence="1">The sequence shown here is derived from an EMBL/GenBank/DDBJ whole genome shotgun (WGS) entry which is preliminary data.</text>
</comment>
<evidence type="ECO:0000313" key="2">
    <source>
        <dbReference type="Proteomes" id="UP000466345"/>
    </source>
</evidence>
<dbReference type="Proteomes" id="UP000466345">
    <property type="component" value="Unassembled WGS sequence"/>
</dbReference>
<protein>
    <submittedName>
        <fullName evidence="1">Uncharacterized protein</fullName>
    </submittedName>
</protein>
<evidence type="ECO:0000313" key="1">
    <source>
        <dbReference type="EMBL" id="MQY11595.1"/>
    </source>
</evidence>
<dbReference type="EMBL" id="WEGJ01000004">
    <property type="protein sequence ID" value="MQY11595.1"/>
    <property type="molecule type" value="Genomic_DNA"/>
</dbReference>
<organism evidence="1 2">
    <name type="scientific">Streptomyces smaragdinus</name>
    <dbReference type="NCBI Taxonomy" id="2585196"/>
    <lineage>
        <taxon>Bacteria</taxon>
        <taxon>Bacillati</taxon>
        <taxon>Actinomycetota</taxon>
        <taxon>Actinomycetes</taxon>
        <taxon>Kitasatosporales</taxon>
        <taxon>Streptomycetaceae</taxon>
        <taxon>Streptomyces</taxon>
    </lineage>
</organism>
<proteinExistence type="predicted"/>